<gene>
    <name evidence="6" type="ORF">SAMN02982919_00351</name>
</gene>
<feature type="domain" description="Poly-beta-hydroxybutyrate polymerase N-terminal" evidence="5">
    <location>
        <begin position="79"/>
        <end position="246"/>
    </location>
</feature>
<dbReference type="OrthoDB" id="7208816at2"/>
<protein>
    <submittedName>
        <fullName evidence="6">Polyhydroxyalkanoate synthase</fullName>
    </submittedName>
</protein>
<dbReference type="GO" id="GO:0016746">
    <property type="term" value="F:acyltransferase activity"/>
    <property type="evidence" value="ECO:0007669"/>
    <property type="project" value="UniProtKB-KW"/>
</dbReference>
<dbReference type="PANTHER" id="PTHR36837">
    <property type="entry name" value="POLY(3-HYDROXYALKANOATE) POLYMERASE SUBUNIT PHAC"/>
    <property type="match status" value="1"/>
</dbReference>
<proteinExistence type="predicted"/>
<dbReference type="SUPFAM" id="SSF53474">
    <property type="entry name" value="alpha/beta-Hydrolases"/>
    <property type="match status" value="1"/>
</dbReference>
<evidence type="ECO:0000259" key="5">
    <source>
        <dbReference type="Pfam" id="PF07167"/>
    </source>
</evidence>
<keyword evidence="4" id="KW-0012">Acyltransferase</keyword>
<dbReference type="InterPro" id="IPR010963">
    <property type="entry name" value="PHA_synth_I"/>
</dbReference>
<comment type="subcellular location">
    <subcellularLocation>
        <location evidence="1">Cytoplasm</location>
    </subcellularLocation>
</comment>
<dbReference type="Gene3D" id="3.40.50.1820">
    <property type="entry name" value="alpha/beta hydrolase"/>
    <property type="match status" value="1"/>
</dbReference>
<organism evidence="6 7">
    <name type="scientific">Giesbergeria anulus</name>
    <dbReference type="NCBI Taxonomy" id="180197"/>
    <lineage>
        <taxon>Bacteria</taxon>
        <taxon>Pseudomonadati</taxon>
        <taxon>Pseudomonadota</taxon>
        <taxon>Betaproteobacteria</taxon>
        <taxon>Burkholderiales</taxon>
        <taxon>Comamonadaceae</taxon>
        <taxon>Giesbergeria</taxon>
    </lineage>
</organism>
<keyword evidence="2" id="KW-0963">Cytoplasm</keyword>
<name>A0A1H9ERJ0_9BURK</name>
<accession>A0A1H9ERJ0</accession>
<reference evidence="6 7" key="1">
    <citation type="submission" date="2016-10" db="EMBL/GenBank/DDBJ databases">
        <authorList>
            <person name="de Groot N.N."/>
        </authorList>
    </citation>
    <scope>NUCLEOTIDE SEQUENCE [LARGE SCALE GENOMIC DNA]</scope>
    <source>
        <strain evidence="6 7">ATCC 35958</strain>
    </source>
</reference>
<dbReference type="STRING" id="180197.SAMN02982919_00351"/>
<dbReference type="InterPro" id="IPR029058">
    <property type="entry name" value="AB_hydrolase_fold"/>
</dbReference>
<dbReference type="GO" id="GO:0005737">
    <property type="term" value="C:cytoplasm"/>
    <property type="evidence" value="ECO:0007669"/>
    <property type="project" value="UniProtKB-SubCell"/>
</dbReference>
<evidence type="ECO:0000256" key="1">
    <source>
        <dbReference type="ARBA" id="ARBA00004496"/>
    </source>
</evidence>
<dbReference type="RefSeq" id="WP_091451800.1">
    <property type="nucleotide sequence ID" value="NZ_FOGD01000001.1"/>
</dbReference>
<dbReference type="EMBL" id="FOGD01000001">
    <property type="protein sequence ID" value="SEQ27803.1"/>
    <property type="molecule type" value="Genomic_DNA"/>
</dbReference>
<evidence type="ECO:0000256" key="3">
    <source>
        <dbReference type="ARBA" id="ARBA00022679"/>
    </source>
</evidence>
<evidence type="ECO:0000313" key="6">
    <source>
        <dbReference type="EMBL" id="SEQ27803.1"/>
    </source>
</evidence>
<dbReference type="AlphaFoldDB" id="A0A1H9ERJ0"/>
<evidence type="ECO:0000256" key="2">
    <source>
        <dbReference type="ARBA" id="ARBA00022490"/>
    </source>
</evidence>
<dbReference type="InterPro" id="IPR010941">
    <property type="entry name" value="PhaC_N"/>
</dbReference>
<dbReference type="PANTHER" id="PTHR36837:SF5">
    <property type="entry name" value="POLY-3-HYDROXYBUTYRATE SYNTHASE"/>
    <property type="match status" value="1"/>
</dbReference>
<keyword evidence="3" id="KW-0808">Transferase</keyword>
<dbReference type="Proteomes" id="UP000199766">
    <property type="component" value="Unassembled WGS sequence"/>
</dbReference>
<evidence type="ECO:0000256" key="4">
    <source>
        <dbReference type="ARBA" id="ARBA00023315"/>
    </source>
</evidence>
<dbReference type="NCBIfam" id="TIGR01838">
    <property type="entry name" value="PHA_synth_I"/>
    <property type="match status" value="1"/>
</dbReference>
<dbReference type="Pfam" id="PF07167">
    <property type="entry name" value="PhaC_N"/>
    <property type="match status" value="1"/>
</dbReference>
<sequence length="568" mass="62716">MSSEASWGQNTQQFQQIFGDNLAQVLRSLQQIGAAGTPGPVAPLKIAPEKLQQVQQQYLEEARALWNQGLQAPAEVAAQDRRFSSADWKANPVSAFSAAMYLLNARTLMELAEAVEADEKTHNRVRFAVEQWVAAMSPSNYLAFNAEAQKKAVETKGESLTKGIQNLLKDLRQGHVSMTDESQFEVGRNVATTEGAVVFENELFQLIEYKPLTDKVYERPLLLVPPCINKFYILDLQPANSLVYYALAQGHHTFLVSWRNPDAELAQKTWDDYVEDGAIEAISTVQQITGAEQINTLGFCVGGTILSTALAVLAARGRDPVASLTLLTTFLDFTDTGILDVFIDESFVKFREMQLGKGGLLKGQELASTFSFLRPNDLVWNYVVGNYLKGETPPAFDLLYWNSDSTNLPGPFFAWYLRNTYLENNLMKPGKLTVCGQKVDLGNVDTPVYIYGSREDHIVPIGSAYASTQILPGPKRFVMGASGHIAGVINPPAKKKRSHWTRDDGQLPGTLDAWMDGAQEHAGSWWTDWSTWLQGHAGAQVAAPKGYGNGAKFKVIEQAPGRYVKQKA</sequence>
<evidence type="ECO:0000313" key="7">
    <source>
        <dbReference type="Proteomes" id="UP000199766"/>
    </source>
</evidence>
<dbReference type="InterPro" id="IPR051321">
    <property type="entry name" value="PHA/PHB_synthase"/>
</dbReference>
<dbReference type="GO" id="GO:0042619">
    <property type="term" value="P:poly-hydroxybutyrate biosynthetic process"/>
    <property type="evidence" value="ECO:0007669"/>
    <property type="project" value="InterPro"/>
</dbReference>
<keyword evidence="7" id="KW-1185">Reference proteome</keyword>